<evidence type="ECO:0000313" key="2">
    <source>
        <dbReference type="EMBL" id="BAJ02054.1"/>
    </source>
</evidence>
<keyword evidence="1" id="KW-1133">Transmembrane helix</keyword>
<accession>D4ZK55</accession>
<evidence type="ECO:0000313" key="3">
    <source>
        <dbReference type="Proteomes" id="UP000002350"/>
    </source>
</evidence>
<organism evidence="2 3">
    <name type="scientific">Shewanella violacea (strain JCM 10179 / CIP 106290 / LMG 19151 / DSS12)</name>
    <dbReference type="NCBI Taxonomy" id="637905"/>
    <lineage>
        <taxon>Bacteria</taxon>
        <taxon>Pseudomonadati</taxon>
        <taxon>Pseudomonadota</taxon>
        <taxon>Gammaproteobacteria</taxon>
        <taxon>Alteromonadales</taxon>
        <taxon>Shewanellaceae</taxon>
        <taxon>Shewanella</taxon>
    </lineage>
</organism>
<dbReference type="KEGG" id="svo:SVI_2083"/>
<gene>
    <name evidence="2" type="ordered locus">SVI_2083</name>
</gene>
<dbReference type="Proteomes" id="UP000002350">
    <property type="component" value="Chromosome"/>
</dbReference>
<name>D4ZK55_SHEVD</name>
<reference evidence="3" key="1">
    <citation type="journal article" date="2010" name="Mol. Biosyst.">
        <title>Complete genome sequence and comparative analysis of Shewanella violacea, a psychrophilic and piezophilic bacterium from deep sea floor sediments.</title>
        <authorList>
            <person name="Aono E."/>
            <person name="Baba T."/>
            <person name="Ara T."/>
            <person name="Nishi T."/>
            <person name="Nakamichi T."/>
            <person name="Inamoto E."/>
            <person name="Toyonaga H."/>
            <person name="Hasegawa M."/>
            <person name="Takai Y."/>
            <person name="Okumura Y."/>
            <person name="Baba M."/>
            <person name="Tomita M."/>
            <person name="Kato C."/>
            <person name="Oshima T."/>
            <person name="Nakasone K."/>
            <person name="Mori H."/>
        </authorList>
    </citation>
    <scope>NUCLEOTIDE SEQUENCE [LARGE SCALE GENOMIC DNA]</scope>
    <source>
        <strain evidence="3">JCM 10179 / CIP 106290 / LMG 19151 / DSS12</strain>
    </source>
</reference>
<dbReference type="eggNOG" id="ENOG5031GYY">
    <property type="taxonomic scope" value="Bacteria"/>
</dbReference>
<keyword evidence="1" id="KW-0812">Transmembrane</keyword>
<dbReference type="AlphaFoldDB" id="D4ZK55"/>
<feature type="transmembrane region" description="Helical" evidence="1">
    <location>
        <begin position="28"/>
        <end position="46"/>
    </location>
</feature>
<keyword evidence="3" id="KW-1185">Reference proteome</keyword>
<sequence length="57" mass="6562">MNFKILTTIAVTLILAWAIFHFKAHLGIFILPVFIGLVTFVTLRLYSLIEKDKPEDE</sequence>
<dbReference type="RefSeq" id="WP_013051359.1">
    <property type="nucleotide sequence ID" value="NC_014012.1"/>
</dbReference>
<dbReference type="HOGENOM" id="CLU_2976782_0_0_6"/>
<proteinExistence type="predicted"/>
<keyword evidence="1" id="KW-0472">Membrane</keyword>
<evidence type="ECO:0000256" key="1">
    <source>
        <dbReference type="SAM" id="Phobius"/>
    </source>
</evidence>
<protein>
    <submittedName>
        <fullName evidence="2">Uncharacterized protein</fullName>
    </submittedName>
</protein>
<dbReference type="OrthoDB" id="6272482at2"/>
<dbReference type="EMBL" id="AP011177">
    <property type="protein sequence ID" value="BAJ02054.1"/>
    <property type="molecule type" value="Genomic_DNA"/>
</dbReference>